<dbReference type="Proteomes" id="UP000188181">
    <property type="component" value="Chromosome"/>
</dbReference>
<dbReference type="InterPro" id="IPR009014">
    <property type="entry name" value="Transketo_C/PFOR_II"/>
</dbReference>
<name>A0A1Q2MDY3_9BACT</name>
<dbReference type="InterPro" id="IPR029061">
    <property type="entry name" value="THDP-binding"/>
</dbReference>
<evidence type="ECO:0000256" key="1">
    <source>
        <dbReference type="ARBA" id="ARBA00023002"/>
    </source>
</evidence>
<evidence type="ECO:0000259" key="3">
    <source>
        <dbReference type="Pfam" id="PF17147"/>
    </source>
</evidence>
<proteinExistence type="predicted"/>
<dbReference type="Gene3D" id="3.40.50.970">
    <property type="match status" value="1"/>
</dbReference>
<evidence type="ECO:0000313" key="5">
    <source>
        <dbReference type="Proteomes" id="UP000188181"/>
    </source>
</evidence>
<dbReference type="EC" id="1.2.-.-" evidence="4"/>
<feature type="domain" description="Pyruvate flavodoxin/ferredoxin oxidoreductase pyrimidine binding" evidence="2">
    <location>
        <begin position="15"/>
        <end position="192"/>
    </location>
</feature>
<dbReference type="Gene3D" id="3.40.50.920">
    <property type="match status" value="1"/>
</dbReference>
<dbReference type="InterPro" id="IPR033412">
    <property type="entry name" value="PFOR_II"/>
</dbReference>
<dbReference type="OrthoDB" id="9794954at2"/>
<sequence>MATKLAKGNTAVIVGALYAGCDCYFGYPITPASEILHDASKYFPMLGRKFVQAESEEAAINMVYGAASTGHRVLTASSGPGISLKQEGMSYLAGTELPCVIVDIVRAGPGLGNIGGEQGDYNQMVKGGGHGNYKNIVLAPNSVQEMCDLTYEAFDIAFKYRNPVVVLSDGVLGQMVEPLKFPETAVEPKIDTSWAVCGTKETKGNLLTSILLDFDELEELNLRLQEKYAIAQAGEVRYEEYMTEDADIVMVSYGISSRIARGAVDVSRKKGIKTGLLRPISLWPFPSERLSELAQKPNMQFISVEMSNGQMLDDIKLAVECKRPVELVNRYGGSMITVENILDKLREMSR</sequence>
<keyword evidence="5" id="KW-1185">Reference proteome</keyword>
<evidence type="ECO:0000313" key="4">
    <source>
        <dbReference type="EMBL" id="AQQ70854.1"/>
    </source>
</evidence>
<dbReference type="SUPFAM" id="SSF52518">
    <property type="entry name" value="Thiamin diphosphate-binding fold (THDP-binding)"/>
    <property type="match status" value="1"/>
</dbReference>
<gene>
    <name evidence="4" type="primary">korA</name>
    <name evidence="4" type="ORF">SMSP2_01216</name>
</gene>
<protein>
    <submittedName>
        <fullName evidence="4">2-oxoglutarate oxidoreductase subunit KorA</fullName>
        <ecNumber evidence="4">1.2.-.-</ecNumber>
    </submittedName>
</protein>
<dbReference type="AlphaFoldDB" id="A0A1Q2MDY3"/>
<dbReference type="PANTHER" id="PTHR43088">
    <property type="entry name" value="SUBUNIT OF PYRUVATE:FLAVODOXIN OXIDOREDUCTASE-RELATED"/>
    <property type="match status" value="1"/>
</dbReference>
<dbReference type="PANTHER" id="PTHR43088:SF1">
    <property type="entry name" value="SUBUNIT OF PYRUVATE:FLAVODOXIN OXIDOREDUCTASE"/>
    <property type="match status" value="1"/>
</dbReference>
<dbReference type="SUPFAM" id="SSF52922">
    <property type="entry name" value="TK C-terminal domain-like"/>
    <property type="match status" value="1"/>
</dbReference>
<dbReference type="NCBIfam" id="NF005507">
    <property type="entry name" value="PRK07119.1"/>
    <property type="match status" value="1"/>
</dbReference>
<keyword evidence="1 4" id="KW-0560">Oxidoreductase</keyword>
<evidence type="ECO:0000259" key="2">
    <source>
        <dbReference type="Pfam" id="PF01855"/>
    </source>
</evidence>
<organism evidence="4 5">
    <name type="scientific">Limihaloglobus sulfuriphilus</name>
    <dbReference type="NCBI Taxonomy" id="1851148"/>
    <lineage>
        <taxon>Bacteria</taxon>
        <taxon>Pseudomonadati</taxon>
        <taxon>Planctomycetota</taxon>
        <taxon>Phycisphaerae</taxon>
        <taxon>Sedimentisphaerales</taxon>
        <taxon>Sedimentisphaeraceae</taxon>
        <taxon>Limihaloglobus</taxon>
    </lineage>
</organism>
<accession>A0A1Q2MDY3</accession>
<dbReference type="EMBL" id="CP019646">
    <property type="protein sequence ID" value="AQQ70854.1"/>
    <property type="molecule type" value="Genomic_DNA"/>
</dbReference>
<dbReference type="KEGG" id="pbas:SMSP2_01216"/>
<dbReference type="Pfam" id="PF01855">
    <property type="entry name" value="POR_N"/>
    <property type="match status" value="1"/>
</dbReference>
<dbReference type="InterPro" id="IPR052368">
    <property type="entry name" value="2-oxoacid_oxidoreductase"/>
</dbReference>
<dbReference type="RefSeq" id="WP_146683088.1">
    <property type="nucleotide sequence ID" value="NZ_CP019646.1"/>
</dbReference>
<dbReference type="Pfam" id="PF17147">
    <property type="entry name" value="PFOR_II"/>
    <property type="match status" value="1"/>
</dbReference>
<feature type="domain" description="Pyruvate:ferredoxin oxidoreductase core" evidence="3">
    <location>
        <begin position="246"/>
        <end position="341"/>
    </location>
</feature>
<dbReference type="GO" id="GO:0016491">
    <property type="term" value="F:oxidoreductase activity"/>
    <property type="evidence" value="ECO:0007669"/>
    <property type="project" value="UniProtKB-KW"/>
</dbReference>
<dbReference type="InterPro" id="IPR002880">
    <property type="entry name" value="Pyrv_Fd/Flavodoxin_OxRdtase_N"/>
</dbReference>
<dbReference type="CDD" id="cd07034">
    <property type="entry name" value="TPP_PYR_PFOR_IOR-alpha_like"/>
    <property type="match status" value="1"/>
</dbReference>
<dbReference type="STRING" id="1851148.SMSP2_01216"/>
<reference evidence="5" key="1">
    <citation type="submission" date="2017-02" db="EMBL/GenBank/DDBJ databases">
        <title>Comparative genomics and description of representatives of a novel lineage of planctomycetes thriving in anoxic sediments.</title>
        <authorList>
            <person name="Spring S."/>
            <person name="Bunk B."/>
            <person name="Sproer C."/>
        </authorList>
    </citation>
    <scope>NUCLEOTIDE SEQUENCE [LARGE SCALE GENOMIC DNA]</scope>
    <source>
        <strain evidence="5">SM-Chi-D1</strain>
    </source>
</reference>